<name>A0A835VUI1_9CHLO</name>
<organism evidence="2 3">
    <name type="scientific">Chlamydomonas schloesseri</name>
    <dbReference type="NCBI Taxonomy" id="2026947"/>
    <lineage>
        <taxon>Eukaryota</taxon>
        <taxon>Viridiplantae</taxon>
        <taxon>Chlorophyta</taxon>
        <taxon>core chlorophytes</taxon>
        <taxon>Chlorophyceae</taxon>
        <taxon>CS clade</taxon>
        <taxon>Chlamydomonadales</taxon>
        <taxon>Chlamydomonadaceae</taxon>
        <taxon>Chlamydomonas</taxon>
    </lineage>
</organism>
<accession>A0A835VUI1</accession>
<dbReference type="Proteomes" id="UP000613740">
    <property type="component" value="Unassembled WGS sequence"/>
</dbReference>
<comment type="caution">
    <text evidence="2">The sequence shown here is derived from an EMBL/GenBank/DDBJ whole genome shotgun (WGS) entry which is preliminary data.</text>
</comment>
<evidence type="ECO:0000313" key="2">
    <source>
        <dbReference type="EMBL" id="KAG2428395.1"/>
    </source>
</evidence>
<keyword evidence="1" id="KW-0175">Coiled coil</keyword>
<feature type="coiled-coil region" evidence="1">
    <location>
        <begin position="12"/>
        <end position="39"/>
    </location>
</feature>
<proteinExistence type="predicted"/>
<evidence type="ECO:0000313" key="3">
    <source>
        <dbReference type="Proteomes" id="UP000613740"/>
    </source>
</evidence>
<evidence type="ECO:0000256" key="1">
    <source>
        <dbReference type="SAM" id="Coils"/>
    </source>
</evidence>
<dbReference type="AlphaFoldDB" id="A0A835VUI1"/>
<sequence length="120" mass="12743">MDQQFALRDAEIAANAQQIANVQKQLEELKAVVDELSAKVARSAGAPATPAAEQHFRTDELRLKVKPEDVASIGTIIQDTVQAERPGAHVQFSVRPIQPKRGQQAGAQAGAGAAGFVLAY</sequence>
<keyword evidence="3" id="KW-1185">Reference proteome</keyword>
<reference evidence="2" key="1">
    <citation type="journal article" date="2020" name="bioRxiv">
        <title>Comparative genomics of Chlamydomonas.</title>
        <authorList>
            <person name="Craig R.J."/>
            <person name="Hasan A.R."/>
            <person name="Ness R.W."/>
            <person name="Keightley P.D."/>
        </authorList>
    </citation>
    <scope>NUCLEOTIDE SEQUENCE</scope>
    <source>
        <strain evidence="2">CCAP 11/173</strain>
    </source>
</reference>
<dbReference type="EMBL" id="JAEHOD010000093">
    <property type="protein sequence ID" value="KAG2428395.1"/>
    <property type="molecule type" value="Genomic_DNA"/>
</dbReference>
<gene>
    <name evidence="2" type="ORF">HYH02_014382</name>
</gene>
<protein>
    <submittedName>
        <fullName evidence="2">Uncharacterized protein</fullName>
    </submittedName>
</protein>